<accession>A0A0K2SGD3</accession>
<organism evidence="2 3">
    <name type="scientific">Limnochorda pilosa</name>
    <dbReference type="NCBI Taxonomy" id="1555112"/>
    <lineage>
        <taxon>Bacteria</taxon>
        <taxon>Bacillati</taxon>
        <taxon>Bacillota</taxon>
        <taxon>Limnochordia</taxon>
        <taxon>Limnochordales</taxon>
        <taxon>Limnochordaceae</taxon>
        <taxon>Limnochorda</taxon>
    </lineage>
</organism>
<dbReference type="KEGG" id="lpil:LIP_0299"/>
<dbReference type="PANTHER" id="PTHR34227:SF13">
    <property type="entry name" value="TAT PROOFREADING CHAPERONE DMSD-RELATED"/>
    <property type="match status" value="1"/>
</dbReference>
<keyword evidence="1" id="KW-0143">Chaperone</keyword>
<gene>
    <name evidence="2" type="ORF">LIP_0299</name>
</gene>
<evidence type="ECO:0000313" key="2">
    <source>
        <dbReference type="EMBL" id="BAS26156.1"/>
    </source>
</evidence>
<dbReference type="STRING" id="1555112.LIP_0299"/>
<evidence type="ECO:0000256" key="1">
    <source>
        <dbReference type="ARBA" id="ARBA00023186"/>
    </source>
</evidence>
<reference evidence="3" key="2">
    <citation type="journal article" date="2016" name="Int. J. Syst. Evol. Microbiol.">
        <title>Complete genome sequence and cell structure of Limnochorda pilosa, a Gram-negative spore-former within the phylum Firmicutes.</title>
        <authorList>
            <person name="Watanabe M."/>
            <person name="Kojima H."/>
            <person name="Fukui M."/>
        </authorList>
    </citation>
    <scope>NUCLEOTIDE SEQUENCE [LARGE SCALE GENOMIC DNA]</scope>
    <source>
        <strain evidence="3">HC45</strain>
    </source>
</reference>
<dbReference type="AlphaFoldDB" id="A0A0K2SGD3"/>
<name>A0A0K2SGD3_LIMPI</name>
<dbReference type="Pfam" id="PF02613">
    <property type="entry name" value="Nitrate_red_del"/>
    <property type="match status" value="1"/>
</dbReference>
<proteinExistence type="predicted"/>
<protein>
    <submittedName>
        <fullName evidence="2">Dehydrogenase</fullName>
    </submittedName>
</protein>
<dbReference type="SUPFAM" id="SSF89155">
    <property type="entry name" value="TorD-like"/>
    <property type="match status" value="1"/>
</dbReference>
<dbReference type="EMBL" id="AP014924">
    <property type="protein sequence ID" value="BAS26156.1"/>
    <property type="molecule type" value="Genomic_DNA"/>
</dbReference>
<sequence length="233" mass="25897">MENGVATRDFLMGEILAFGVMGRIFYSYPEAEWIVGLMKNDVFQQTPLASGQPDVRRGLELIMDWIEDHTPEEAVDALETDYIRLFVGAGTHVLAPPWESVYTSSEPLLFQQETLDVRNWYARFGLEAVNKAHEPDDHAGLELEFLAHLAGIALNALDEADSSGFRDAIAGQRAFLTEHVLAWIPSWCNHVTAQAVSDFYRGCALVTRGLVLDLAEHLGVQAYGKPYPTSASR</sequence>
<dbReference type="InterPro" id="IPR050289">
    <property type="entry name" value="TorD/DmsD_chaperones"/>
</dbReference>
<dbReference type="PANTHER" id="PTHR34227">
    <property type="entry name" value="CHAPERONE PROTEIN YCDY"/>
    <property type="match status" value="1"/>
</dbReference>
<dbReference type="Proteomes" id="UP000065807">
    <property type="component" value="Chromosome"/>
</dbReference>
<dbReference type="InterPro" id="IPR020945">
    <property type="entry name" value="DMSO/NO3_reduct_chaperone"/>
</dbReference>
<dbReference type="InterPro" id="IPR036411">
    <property type="entry name" value="TorD-like_sf"/>
</dbReference>
<reference evidence="3" key="1">
    <citation type="submission" date="2015-07" db="EMBL/GenBank/DDBJ databases">
        <title>Complete genome sequence and phylogenetic analysis of Limnochorda pilosa.</title>
        <authorList>
            <person name="Watanabe M."/>
            <person name="Kojima H."/>
            <person name="Fukui M."/>
        </authorList>
    </citation>
    <scope>NUCLEOTIDE SEQUENCE [LARGE SCALE GENOMIC DNA]</scope>
    <source>
        <strain evidence="3">HC45</strain>
    </source>
</reference>
<dbReference type="Gene3D" id="1.10.3480.10">
    <property type="entry name" value="TorD-like"/>
    <property type="match status" value="1"/>
</dbReference>
<evidence type="ECO:0000313" key="3">
    <source>
        <dbReference type="Proteomes" id="UP000065807"/>
    </source>
</evidence>
<keyword evidence="3" id="KW-1185">Reference proteome</keyword>